<dbReference type="GO" id="GO:0033988">
    <property type="term" value="F:bile-acid 7alpha-dehydratase activity"/>
    <property type="evidence" value="ECO:0007669"/>
    <property type="project" value="UniProtKB-EC"/>
</dbReference>
<dbReference type="RefSeq" id="WP_319945728.1">
    <property type="nucleotide sequence ID" value="NZ_WEGK01000022.1"/>
</dbReference>
<dbReference type="Pfam" id="PF13577">
    <property type="entry name" value="SnoaL_4"/>
    <property type="match status" value="1"/>
</dbReference>
<dbReference type="Proteomes" id="UP000438448">
    <property type="component" value="Unassembled WGS sequence"/>
</dbReference>
<keyword evidence="2" id="KW-0456">Lyase</keyword>
<name>A0A7K0DD11_9NOCA</name>
<feature type="domain" description="SnoaL-like" evidence="1">
    <location>
        <begin position="3"/>
        <end position="128"/>
    </location>
</feature>
<dbReference type="InterPro" id="IPR032710">
    <property type="entry name" value="NTF2-like_dom_sf"/>
</dbReference>
<dbReference type="Gene3D" id="3.10.450.50">
    <property type="match status" value="1"/>
</dbReference>
<evidence type="ECO:0000313" key="2">
    <source>
        <dbReference type="EMBL" id="MQY23676.1"/>
    </source>
</evidence>
<dbReference type="InterPro" id="IPR037401">
    <property type="entry name" value="SnoaL-like"/>
</dbReference>
<evidence type="ECO:0000259" key="1">
    <source>
        <dbReference type="Pfam" id="PF13577"/>
    </source>
</evidence>
<protein>
    <submittedName>
        <fullName evidence="2">Bile acid 7-alpha dehydratase</fullName>
        <ecNumber evidence="2">4.2.1.106</ecNumber>
    </submittedName>
</protein>
<reference evidence="2 3" key="1">
    <citation type="submission" date="2019-10" db="EMBL/GenBank/DDBJ databases">
        <title>Nocardia macrotermitis sp. nov. and Nocardia aurantia sp. nov., isolated from the gut of fungus growing-termite Macrotermes natalensis.</title>
        <authorList>
            <person name="Benndorf R."/>
            <person name="Schwitalla J."/>
            <person name="Martin K."/>
            <person name="De Beer W."/>
            <person name="Kaster A.-K."/>
            <person name="Vollmers J."/>
            <person name="Poulsen M."/>
            <person name="Beemelmanns C."/>
        </authorList>
    </citation>
    <scope>NUCLEOTIDE SEQUENCE [LARGE SCALE GENOMIC DNA]</scope>
    <source>
        <strain evidence="2 3">RB20</strain>
    </source>
</reference>
<dbReference type="SUPFAM" id="SSF54427">
    <property type="entry name" value="NTF2-like"/>
    <property type="match status" value="1"/>
</dbReference>
<gene>
    <name evidence="2" type="primary">baiE</name>
    <name evidence="2" type="ORF">NRB20_68070</name>
</gene>
<dbReference type="AlphaFoldDB" id="A0A7K0DD11"/>
<keyword evidence="3" id="KW-1185">Reference proteome</keyword>
<organism evidence="2 3">
    <name type="scientific">Nocardia macrotermitis</name>
    <dbReference type="NCBI Taxonomy" id="2585198"/>
    <lineage>
        <taxon>Bacteria</taxon>
        <taxon>Bacillati</taxon>
        <taxon>Actinomycetota</taxon>
        <taxon>Actinomycetes</taxon>
        <taxon>Mycobacteriales</taxon>
        <taxon>Nocardiaceae</taxon>
        <taxon>Nocardia</taxon>
    </lineage>
</organism>
<dbReference type="CDD" id="cd00531">
    <property type="entry name" value="NTF2_like"/>
    <property type="match status" value="1"/>
</dbReference>
<dbReference type="EC" id="4.2.1.106" evidence="2"/>
<dbReference type="EMBL" id="WEGK01000022">
    <property type="protein sequence ID" value="MQY23676.1"/>
    <property type="molecule type" value="Genomic_DNA"/>
</dbReference>
<comment type="caution">
    <text evidence="2">The sequence shown here is derived from an EMBL/GenBank/DDBJ whole genome shotgun (WGS) entry which is preliminary data.</text>
</comment>
<sequence>MTDLAAIEDIRSLKYRYLRALDLKNWDEFAETLAPDVVGSYGSPSGGGPLEFDSREGIVGYMRSALDNDIITVHVCNHPVIEVDGETASGTWCLEDTVIVPQYGVMIRGAAYYQDRYRRTDGRWQITRTGYERIYEASMPLQDLGFRLTANRWADRSAAQG</sequence>
<proteinExistence type="predicted"/>
<evidence type="ECO:0000313" key="3">
    <source>
        <dbReference type="Proteomes" id="UP000438448"/>
    </source>
</evidence>
<accession>A0A7K0DD11</accession>